<dbReference type="InterPro" id="IPR038630">
    <property type="entry name" value="L24e/L24_sf"/>
</dbReference>
<dbReference type="InterPro" id="IPR011017">
    <property type="entry name" value="TRASH_dom"/>
</dbReference>
<accession>A0A7S3PS99</accession>
<proteinExistence type="inferred from homology"/>
<evidence type="ECO:0000256" key="1">
    <source>
        <dbReference type="ARBA" id="ARBA00005647"/>
    </source>
</evidence>
<dbReference type="Gene3D" id="2.30.170.20">
    <property type="entry name" value="Ribosomal protein L24e"/>
    <property type="match status" value="1"/>
</dbReference>
<evidence type="ECO:0000259" key="3">
    <source>
        <dbReference type="SMART" id="SM00746"/>
    </source>
</evidence>
<dbReference type="GO" id="GO:0005730">
    <property type="term" value="C:nucleolus"/>
    <property type="evidence" value="ECO:0007669"/>
    <property type="project" value="TreeGrafter"/>
</dbReference>
<name>A0A7S3PS99_9STRA</name>
<dbReference type="InterPro" id="IPR056366">
    <property type="entry name" value="Ribosomal_eL24"/>
</dbReference>
<dbReference type="SUPFAM" id="SSF57716">
    <property type="entry name" value="Glucocorticoid receptor-like (DNA-binding domain)"/>
    <property type="match status" value="1"/>
</dbReference>
<gene>
    <name evidence="4" type="ORF">ASTO00021_LOCUS18511</name>
</gene>
<organism evidence="4">
    <name type="scientific">Aplanochytrium stocchinoi</name>
    <dbReference type="NCBI Taxonomy" id="215587"/>
    <lineage>
        <taxon>Eukaryota</taxon>
        <taxon>Sar</taxon>
        <taxon>Stramenopiles</taxon>
        <taxon>Bigyra</taxon>
        <taxon>Labyrinthulomycetes</taxon>
        <taxon>Thraustochytrida</taxon>
        <taxon>Thraustochytriidae</taxon>
        <taxon>Aplanochytrium</taxon>
    </lineage>
</organism>
<keyword evidence="2" id="KW-0690">Ribosome biogenesis</keyword>
<dbReference type="GO" id="GO:0003735">
    <property type="term" value="F:structural constituent of ribosome"/>
    <property type="evidence" value="ECO:0007669"/>
    <property type="project" value="InterPro"/>
</dbReference>
<dbReference type="CDD" id="cd00472">
    <property type="entry name" value="Ribosomal_L24e_L24"/>
    <property type="match status" value="1"/>
</dbReference>
<sequence>MRIEHCYICSSPCYPGHGITFVRNDSKVFKFCRSKCHKSFKLKRNPRKMKWTKAFRKTRGKEMAVDPTFDFEKRRNRPVKYDRELMQQTLRAMKRVEEIKSARQQRFYKNRMKDVKQIEKVRARKEIVQSIDLVAPAASKQRQKNECGRKGQSKVGTGQICQFGSGKVNVPLLDSKLKIIATMFTLVLYKMYNLSCQVENHVISLSTLVSFYY</sequence>
<dbReference type="GO" id="GO:0042273">
    <property type="term" value="P:ribosomal large subunit biogenesis"/>
    <property type="evidence" value="ECO:0007669"/>
    <property type="project" value="TreeGrafter"/>
</dbReference>
<dbReference type="AlphaFoldDB" id="A0A7S3PS99"/>
<dbReference type="PANTHER" id="PTHR10792:SF8">
    <property type="entry name" value="RIBOSOME BIOGENESIS PROTEIN RLP24-RELATED"/>
    <property type="match status" value="1"/>
</dbReference>
<comment type="similarity">
    <text evidence="1">Belongs to the eukaryotic ribosomal protein eL24 family.</text>
</comment>
<evidence type="ECO:0000256" key="2">
    <source>
        <dbReference type="ARBA" id="ARBA00022517"/>
    </source>
</evidence>
<reference evidence="4" key="1">
    <citation type="submission" date="2021-01" db="EMBL/GenBank/DDBJ databases">
        <authorList>
            <person name="Corre E."/>
            <person name="Pelletier E."/>
            <person name="Niang G."/>
            <person name="Scheremetjew M."/>
            <person name="Finn R."/>
            <person name="Kale V."/>
            <person name="Holt S."/>
            <person name="Cochrane G."/>
            <person name="Meng A."/>
            <person name="Brown T."/>
            <person name="Cohen L."/>
        </authorList>
    </citation>
    <scope>NUCLEOTIDE SEQUENCE</scope>
    <source>
        <strain evidence="4">GSBS06</strain>
    </source>
</reference>
<protein>
    <recommendedName>
        <fullName evidence="3">TRASH domain-containing protein</fullName>
    </recommendedName>
</protein>
<feature type="domain" description="TRASH" evidence="3">
    <location>
        <begin position="6"/>
        <end position="44"/>
    </location>
</feature>
<dbReference type="SMART" id="SM00746">
    <property type="entry name" value="TRASH"/>
    <property type="match status" value="1"/>
</dbReference>
<evidence type="ECO:0000313" key="4">
    <source>
        <dbReference type="EMBL" id="CAE0448546.1"/>
    </source>
</evidence>
<dbReference type="PANTHER" id="PTHR10792">
    <property type="entry name" value="60S RIBOSOMAL PROTEIN L24"/>
    <property type="match status" value="1"/>
</dbReference>
<dbReference type="FunFam" id="2.30.170.20:FF:000001">
    <property type="entry name" value="probable ribosome biogenesis protein RLP24"/>
    <property type="match status" value="1"/>
</dbReference>
<dbReference type="InterPro" id="IPR000988">
    <property type="entry name" value="Ribosomal_eL24-rel_N"/>
</dbReference>
<dbReference type="EMBL" id="HBIN01024983">
    <property type="protein sequence ID" value="CAE0448546.1"/>
    <property type="molecule type" value="Transcribed_RNA"/>
</dbReference>
<dbReference type="Pfam" id="PF01246">
    <property type="entry name" value="Ribosomal_L24e"/>
    <property type="match status" value="1"/>
</dbReference>